<dbReference type="PROSITE" id="PS51459">
    <property type="entry name" value="FIDO"/>
    <property type="match status" value="1"/>
</dbReference>
<name>A0ABW0KFU8_9BACL</name>
<dbReference type="Pfam" id="PF02661">
    <property type="entry name" value="Fic"/>
    <property type="match status" value="1"/>
</dbReference>
<evidence type="ECO:0000313" key="2">
    <source>
        <dbReference type="EMBL" id="MFC5452134.1"/>
    </source>
</evidence>
<gene>
    <name evidence="2" type="ORF">ACFPOG_28405</name>
</gene>
<keyword evidence="3" id="KW-1185">Reference proteome</keyword>
<dbReference type="EMBL" id="JBHSMJ010000042">
    <property type="protein sequence ID" value="MFC5452134.1"/>
    <property type="molecule type" value="Genomic_DNA"/>
</dbReference>
<evidence type="ECO:0000313" key="3">
    <source>
        <dbReference type="Proteomes" id="UP001596044"/>
    </source>
</evidence>
<dbReference type="PANTHER" id="PTHR13504">
    <property type="entry name" value="FIDO DOMAIN-CONTAINING PROTEIN DDB_G0283145"/>
    <property type="match status" value="1"/>
</dbReference>
<reference evidence="3" key="1">
    <citation type="journal article" date="2019" name="Int. J. Syst. Evol. Microbiol.">
        <title>The Global Catalogue of Microorganisms (GCM) 10K type strain sequencing project: providing services to taxonomists for standard genome sequencing and annotation.</title>
        <authorList>
            <consortium name="The Broad Institute Genomics Platform"/>
            <consortium name="The Broad Institute Genome Sequencing Center for Infectious Disease"/>
            <person name="Wu L."/>
            <person name="Ma J."/>
        </authorList>
    </citation>
    <scope>NUCLEOTIDE SEQUENCE [LARGE SCALE GENOMIC DNA]</scope>
    <source>
        <strain evidence="3">KACC 11904</strain>
    </source>
</reference>
<comment type="caution">
    <text evidence="2">The sequence shown here is derived from an EMBL/GenBank/DDBJ whole genome shotgun (WGS) entry which is preliminary data.</text>
</comment>
<dbReference type="InterPro" id="IPR036597">
    <property type="entry name" value="Fido-like_dom_sf"/>
</dbReference>
<dbReference type="RefSeq" id="WP_377526541.1">
    <property type="nucleotide sequence ID" value="NZ_JAQFVF010000010.1"/>
</dbReference>
<organism evidence="2 3">
    <name type="scientific">Paenibacillus aestuarii</name>
    <dbReference type="NCBI Taxonomy" id="516965"/>
    <lineage>
        <taxon>Bacteria</taxon>
        <taxon>Bacillati</taxon>
        <taxon>Bacillota</taxon>
        <taxon>Bacilli</taxon>
        <taxon>Bacillales</taxon>
        <taxon>Paenibacillaceae</taxon>
        <taxon>Paenibacillus</taxon>
    </lineage>
</organism>
<proteinExistence type="predicted"/>
<sequence>MYPVELAAEFHFRFVYIRPFTGVNGRAARLLMYLIFMKYGFRQLL</sequence>
<accession>A0ABW0KFU8</accession>
<dbReference type="SUPFAM" id="SSF140931">
    <property type="entry name" value="Fic-like"/>
    <property type="match status" value="1"/>
</dbReference>
<dbReference type="Proteomes" id="UP001596044">
    <property type="component" value="Unassembled WGS sequence"/>
</dbReference>
<dbReference type="InterPro" id="IPR003812">
    <property type="entry name" value="Fido"/>
</dbReference>
<dbReference type="Gene3D" id="1.10.3290.10">
    <property type="entry name" value="Fido-like domain"/>
    <property type="match status" value="1"/>
</dbReference>
<protein>
    <submittedName>
        <fullName evidence="2">Fic family protein</fullName>
    </submittedName>
</protein>
<dbReference type="PANTHER" id="PTHR13504:SF38">
    <property type="entry name" value="FIDO DOMAIN-CONTAINING PROTEIN"/>
    <property type="match status" value="1"/>
</dbReference>
<dbReference type="InterPro" id="IPR040198">
    <property type="entry name" value="Fido_containing"/>
</dbReference>
<feature type="domain" description="Fido" evidence="1">
    <location>
        <begin position="1"/>
        <end position="45"/>
    </location>
</feature>
<evidence type="ECO:0000259" key="1">
    <source>
        <dbReference type="PROSITE" id="PS51459"/>
    </source>
</evidence>